<keyword evidence="21" id="KW-1185">Reference proteome</keyword>
<dbReference type="CDD" id="cd06184">
    <property type="entry name" value="flavohem_like_fad_nad_binding"/>
    <property type="match status" value="1"/>
</dbReference>
<dbReference type="PANTHER" id="PTHR43396">
    <property type="entry name" value="FLAVOHEMOPROTEIN"/>
    <property type="match status" value="1"/>
</dbReference>
<feature type="active site" description="Charge relay system" evidence="17">
    <location>
        <position position="95"/>
    </location>
</feature>
<dbReference type="GO" id="GO:0046872">
    <property type="term" value="F:metal ion binding"/>
    <property type="evidence" value="ECO:0007669"/>
    <property type="project" value="UniProtKB-KW"/>
</dbReference>
<gene>
    <name evidence="17" type="primary">hmp</name>
    <name evidence="20" type="ORF">CLV44_101254</name>
</gene>
<evidence type="ECO:0000256" key="10">
    <source>
        <dbReference type="ARBA" id="ARBA00022857"/>
    </source>
</evidence>
<dbReference type="Pfam" id="PF00042">
    <property type="entry name" value="Globin"/>
    <property type="match status" value="1"/>
</dbReference>
<dbReference type="Pfam" id="PF00970">
    <property type="entry name" value="FAD_binding_6"/>
    <property type="match status" value="1"/>
</dbReference>
<feature type="binding site" evidence="17">
    <location>
        <begin position="392"/>
        <end position="395"/>
    </location>
    <ligand>
        <name>FAD</name>
        <dbReference type="ChEBI" id="CHEBI:57692"/>
    </ligand>
</feature>
<evidence type="ECO:0000256" key="15">
    <source>
        <dbReference type="ARBA" id="ARBA00048649"/>
    </source>
</evidence>
<feature type="site" description="Influences the redox potential of the prosthetic heme and FAD groups" evidence="17">
    <location>
        <position position="391"/>
    </location>
</feature>
<dbReference type="OrthoDB" id="9801223at2"/>
<dbReference type="FunFam" id="1.10.490.10:FF:000003">
    <property type="entry name" value="Flavohemoprotein"/>
    <property type="match status" value="1"/>
</dbReference>
<comment type="cofactor">
    <cofactor evidence="17">
        <name>heme b</name>
        <dbReference type="ChEBI" id="CHEBI:60344"/>
    </cofactor>
    <text evidence="17">Binds 1 heme b (iron(II)-protoporphyrin IX) group per subunit.</text>
</comment>
<dbReference type="CDD" id="cd14776">
    <property type="entry name" value="HmpEc-globin-like"/>
    <property type="match status" value="1"/>
</dbReference>
<keyword evidence="20" id="KW-0223">Dioxygenase</keyword>
<evidence type="ECO:0000256" key="11">
    <source>
        <dbReference type="ARBA" id="ARBA00023002"/>
    </source>
</evidence>
<dbReference type="InterPro" id="IPR008333">
    <property type="entry name" value="Cbr1-like_FAD-bd_dom"/>
</dbReference>
<keyword evidence="9 17" id="KW-0274">FAD</keyword>
<evidence type="ECO:0000256" key="1">
    <source>
        <dbReference type="ARBA" id="ARBA00006401"/>
    </source>
</evidence>
<evidence type="ECO:0000256" key="17">
    <source>
        <dbReference type="HAMAP-Rule" id="MF_01252"/>
    </source>
</evidence>
<evidence type="ECO:0000256" key="4">
    <source>
        <dbReference type="ARBA" id="ARBA00022575"/>
    </source>
</evidence>
<dbReference type="SUPFAM" id="SSF52343">
    <property type="entry name" value="Ferredoxin reductase-like, C-terminal NADP-linked domain"/>
    <property type="match status" value="1"/>
</dbReference>
<dbReference type="FunFam" id="3.40.50.80:FF:000010">
    <property type="entry name" value="Flavohemoprotein"/>
    <property type="match status" value="1"/>
</dbReference>
<comment type="function">
    <text evidence="14 17">Is involved in NO detoxification in an aerobic process, termed nitric oxide dioxygenase (NOD) reaction that utilizes O(2) and NAD(P)H to convert NO to nitrate, which protects the bacterium from various noxious nitrogen compounds. Therefore, plays a central role in the inducible response to nitrosative stress.</text>
</comment>
<keyword evidence="11 17" id="KW-0560">Oxidoreductase</keyword>
<comment type="similarity">
    <text evidence="2 17">Belongs to the globin family. Two-domain flavohemoproteins subfamily.</text>
</comment>
<proteinExistence type="inferred from homology"/>
<comment type="similarity">
    <text evidence="1 17">In the C-terminal section; belongs to the flavoprotein pyridine nucleotide cytochrome reductase family.</text>
</comment>
<feature type="binding site" evidence="17">
    <location>
        <begin position="272"/>
        <end position="277"/>
    </location>
    <ligand>
        <name>NADP(+)</name>
        <dbReference type="ChEBI" id="CHEBI:58349"/>
    </ligand>
</feature>
<feature type="binding site" evidence="17">
    <location>
        <position position="190"/>
    </location>
    <ligand>
        <name>FAD</name>
        <dbReference type="ChEBI" id="CHEBI:57692"/>
    </ligand>
</feature>
<evidence type="ECO:0000256" key="2">
    <source>
        <dbReference type="ARBA" id="ARBA00008414"/>
    </source>
</evidence>
<dbReference type="GO" id="GO:0008941">
    <property type="term" value="F:nitric oxide dioxygenase NAD(P)H activity"/>
    <property type="evidence" value="ECO:0007669"/>
    <property type="project" value="UniProtKB-UniRule"/>
</dbReference>
<dbReference type="InterPro" id="IPR001433">
    <property type="entry name" value="OxRdtase_FAD/NAD-bd"/>
</dbReference>
<keyword evidence="12 17" id="KW-0408">Iron</keyword>
<comment type="catalytic activity">
    <reaction evidence="16 17">
        <text>2 nitric oxide + NADPH + 2 O2 = 2 nitrate + NADP(+) + H(+)</text>
        <dbReference type="Rhea" id="RHEA:19465"/>
        <dbReference type="ChEBI" id="CHEBI:15378"/>
        <dbReference type="ChEBI" id="CHEBI:15379"/>
        <dbReference type="ChEBI" id="CHEBI:16480"/>
        <dbReference type="ChEBI" id="CHEBI:17632"/>
        <dbReference type="ChEBI" id="CHEBI:57783"/>
        <dbReference type="ChEBI" id="CHEBI:58349"/>
        <dbReference type="EC" id="1.14.12.17"/>
    </reaction>
</comment>
<reference evidence="20 21" key="1">
    <citation type="submission" date="2018-03" db="EMBL/GenBank/DDBJ databases">
        <title>Genomic Encyclopedia of Archaeal and Bacterial Type Strains, Phase II (KMG-II): from individual species to whole genera.</title>
        <authorList>
            <person name="Goeker M."/>
        </authorList>
    </citation>
    <scope>NUCLEOTIDE SEQUENCE [LARGE SCALE GENOMIC DNA]</scope>
    <source>
        <strain evidence="20 21">DSM 17586</strain>
    </source>
</reference>
<dbReference type="SUPFAM" id="SSF63380">
    <property type="entry name" value="Riboflavin synthase domain-like"/>
    <property type="match status" value="1"/>
</dbReference>
<comment type="catalytic activity">
    <reaction evidence="15 17">
        <text>2 nitric oxide + NADH + 2 O2 = 2 nitrate + NAD(+) + H(+)</text>
        <dbReference type="Rhea" id="RHEA:19469"/>
        <dbReference type="ChEBI" id="CHEBI:15378"/>
        <dbReference type="ChEBI" id="CHEBI:15379"/>
        <dbReference type="ChEBI" id="CHEBI:16480"/>
        <dbReference type="ChEBI" id="CHEBI:17632"/>
        <dbReference type="ChEBI" id="CHEBI:57540"/>
        <dbReference type="ChEBI" id="CHEBI:57945"/>
        <dbReference type="EC" id="1.14.12.17"/>
    </reaction>
</comment>
<dbReference type="GO" id="GO:0071500">
    <property type="term" value="P:cellular response to nitrosative stress"/>
    <property type="evidence" value="ECO:0007669"/>
    <property type="project" value="TreeGrafter"/>
</dbReference>
<dbReference type="Gene3D" id="2.40.30.10">
    <property type="entry name" value="Translation factors"/>
    <property type="match status" value="1"/>
</dbReference>
<evidence type="ECO:0000256" key="8">
    <source>
        <dbReference type="ARBA" id="ARBA00022723"/>
    </source>
</evidence>
<evidence type="ECO:0000256" key="5">
    <source>
        <dbReference type="ARBA" id="ARBA00022617"/>
    </source>
</evidence>
<comment type="cofactor">
    <cofactor evidence="17">
        <name>FAD</name>
        <dbReference type="ChEBI" id="CHEBI:57692"/>
    </cofactor>
    <text evidence="17">Binds 1 FAD per subunit.</text>
</comment>
<evidence type="ECO:0000259" key="18">
    <source>
        <dbReference type="PROSITE" id="PS01033"/>
    </source>
</evidence>
<dbReference type="RefSeq" id="WP_106590287.1">
    <property type="nucleotide sequence ID" value="NZ_PYGI01000001.1"/>
</dbReference>
<feature type="region of interest" description="Reductase" evidence="17">
    <location>
        <begin position="149"/>
        <end position="399"/>
    </location>
</feature>
<dbReference type="AlphaFoldDB" id="A0A2P8F561"/>
<name>A0A2P8F561_9GAMM</name>
<feature type="binding site" evidence="17">
    <location>
        <begin position="206"/>
        <end position="209"/>
    </location>
    <ligand>
        <name>FAD</name>
        <dbReference type="ChEBI" id="CHEBI:57692"/>
    </ligand>
</feature>
<dbReference type="FunFam" id="2.40.30.10:FF:000034">
    <property type="entry name" value="Flavohemoprotein"/>
    <property type="match status" value="1"/>
</dbReference>
<organism evidence="20 21">
    <name type="scientific">Marinobacterium halophilum</name>
    <dbReference type="NCBI Taxonomy" id="267374"/>
    <lineage>
        <taxon>Bacteria</taxon>
        <taxon>Pseudomonadati</taxon>
        <taxon>Pseudomonadota</taxon>
        <taxon>Gammaproteobacteria</taxon>
        <taxon>Oceanospirillales</taxon>
        <taxon>Oceanospirillaceae</taxon>
        <taxon>Marinobacterium</taxon>
    </lineage>
</organism>
<dbReference type="EC" id="1.14.12.17" evidence="17"/>
<evidence type="ECO:0000256" key="9">
    <source>
        <dbReference type="ARBA" id="ARBA00022827"/>
    </source>
</evidence>
<keyword evidence="10 17" id="KW-0521">NADP</keyword>
<keyword evidence="3 17" id="KW-0813">Transport</keyword>
<sequence>MLTPNQIAIVKSTIPLLASAGSQITDHFYSRMFSHNPELKNIFNMSHQHSGRQSVALFNAVAAYAQHIDNLPVLQAAVERIAQKHTSFDIRPEQYAIVGHHLIHTLKELAPDAFTPEVEDAWTAAYQQLADIFIQREGEIYQQNAHSTGGWEGARRFRLQASKQESELVKSFIFTPVDQQPVVGYQPGQYLGIRVQPSRSDYQEMRQYSLSDQANGSSYRISVKREQGDIDGLVSNFLHDELNIGDEVELFAPAGDFFFTDRQQPVVLISAGVGITPMMATLETLAQEGYPQPVSFLHACEHAGQHSFDRRLHELSECLSLSAHVWYNQGADTDAIAAGRLHQGLMALHTLREELPLLKGDFYLCGPVGFMRFIKQQLVELGVGTERIHYEVFGPHADL</sequence>
<evidence type="ECO:0000256" key="14">
    <source>
        <dbReference type="ARBA" id="ARBA00025094"/>
    </source>
</evidence>
<dbReference type="HAMAP" id="MF_01252">
    <property type="entry name" value="Hmp"/>
    <property type="match status" value="1"/>
</dbReference>
<dbReference type="InterPro" id="IPR001709">
    <property type="entry name" value="Flavoprot_Pyr_Nucl_cyt_Rdtase"/>
</dbReference>
<dbReference type="GO" id="GO:0071949">
    <property type="term" value="F:FAD binding"/>
    <property type="evidence" value="ECO:0007669"/>
    <property type="project" value="InterPro"/>
</dbReference>
<dbReference type="Gene3D" id="1.10.490.10">
    <property type="entry name" value="Globins"/>
    <property type="match status" value="1"/>
</dbReference>
<dbReference type="GO" id="GO:0020037">
    <property type="term" value="F:heme binding"/>
    <property type="evidence" value="ECO:0007669"/>
    <property type="project" value="InterPro"/>
</dbReference>
<evidence type="ECO:0000256" key="12">
    <source>
        <dbReference type="ARBA" id="ARBA00023004"/>
    </source>
</evidence>
<dbReference type="InterPro" id="IPR009050">
    <property type="entry name" value="Globin-like_sf"/>
</dbReference>
<dbReference type="GO" id="GO:0046210">
    <property type="term" value="P:nitric oxide catabolic process"/>
    <property type="evidence" value="ECO:0007669"/>
    <property type="project" value="TreeGrafter"/>
</dbReference>
<dbReference type="PRINTS" id="PR00371">
    <property type="entry name" value="FPNCR"/>
</dbReference>
<dbReference type="InterPro" id="IPR017927">
    <property type="entry name" value="FAD-bd_FR_type"/>
</dbReference>
<keyword evidence="5 17" id="KW-0349">Heme</keyword>
<keyword evidence="7 17" id="KW-0285">Flavoprotein</keyword>
<feature type="active site" description="Charge relay system" evidence="17">
    <location>
        <position position="137"/>
    </location>
</feature>
<protein>
    <recommendedName>
        <fullName evidence="17">Flavohemoprotein</fullName>
    </recommendedName>
    <alternativeName>
        <fullName evidence="17">Flavohemoglobin</fullName>
    </alternativeName>
    <alternativeName>
        <fullName evidence="17">Hemoglobin-like protein</fullName>
    </alternativeName>
    <alternativeName>
        <fullName evidence="17">Nitric oxide dioxygenase</fullName>
        <shortName evidence="17">NO oxygenase</shortName>
        <shortName evidence="17">NOD</shortName>
        <ecNumber evidence="17">1.14.12.17</ecNumber>
    </alternativeName>
</protein>
<dbReference type="EMBL" id="PYGI01000001">
    <property type="protein sequence ID" value="PSL16854.1"/>
    <property type="molecule type" value="Genomic_DNA"/>
</dbReference>
<keyword evidence="13 17" id="KW-0520">NAD</keyword>
<dbReference type="Pfam" id="PF00175">
    <property type="entry name" value="NAD_binding_1"/>
    <property type="match status" value="1"/>
</dbReference>
<dbReference type="GO" id="GO:0019825">
    <property type="term" value="F:oxygen binding"/>
    <property type="evidence" value="ECO:0007669"/>
    <property type="project" value="InterPro"/>
</dbReference>
<feature type="domain" description="FAD-binding FR-type" evidence="19">
    <location>
        <begin position="152"/>
        <end position="260"/>
    </location>
</feature>
<dbReference type="GO" id="GO:0005344">
    <property type="term" value="F:oxygen carrier activity"/>
    <property type="evidence" value="ECO:0007669"/>
    <property type="project" value="UniProtKB-UniRule"/>
</dbReference>
<evidence type="ECO:0000313" key="20">
    <source>
        <dbReference type="EMBL" id="PSL16854.1"/>
    </source>
</evidence>
<keyword evidence="4 17" id="KW-0216">Detoxification</keyword>
<dbReference type="PANTHER" id="PTHR43396:SF3">
    <property type="entry name" value="FLAVOHEMOPROTEIN"/>
    <property type="match status" value="1"/>
</dbReference>
<dbReference type="InterPro" id="IPR039261">
    <property type="entry name" value="FNR_nucleotide-bd"/>
</dbReference>
<keyword evidence="8 17" id="KW-0479">Metal-binding</keyword>
<feature type="site" description="Influences the redox potential of the prosthetic heme and FAD groups" evidence="17">
    <location>
        <position position="84"/>
    </location>
</feature>
<feature type="domain" description="Globin" evidence="18">
    <location>
        <begin position="1"/>
        <end position="138"/>
    </location>
</feature>
<evidence type="ECO:0000256" key="13">
    <source>
        <dbReference type="ARBA" id="ARBA00023027"/>
    </source>
</evidence>
<dbReference type="InterPro" id="IPR023950">
    <property type="entry name" value="Hmp"/>
</dbReference>
<keyword evidence="6 17" id="KW-0561">Oxygen transport</keyword>
<comment type="caution">
    <text evidence="20">The sequence shown here is derived from an EMBL/GenBank/DDBJ whole genome shotgun (WGS) entry which is preliminary data.</text>
</comment>
<dbReference type="GO" id="GO:0009636">
    <property type="term" value="P:response to toxic substance"/>
    <property type="evidence" value="ECO:0007669"/>
    <property type="project" value="UniProtKB-KW"/>
</dbReference>
<dbReference type="InterPro" id="IPR017938">
    <property type="entry name" value="Riboflavin_synthase-like_b-brl"/>
</dbReference>
<dbReference type="SUPFAM" id="SSF46458">
    <property type="entry name" value="Globin-like"/>
    <property type="match status" value="1"/>
</dbReference>
<comment type="domain">
    <text evidence="17">Consists of two distinct domains; an N-terminal heme-containing oxygen-binding domain and a C-terminal reductase domain with binding sites for FAD and NAD(P)H.</text>
</comment>
<dbReference type="InterPro" id="IPR000971">
    <property type="entry name" value="Globin"/>
</dbReference>
<evidence type="ECO:0000256" key="7">
    <source>
        <dbReference type="ARBA" id="ARBA00022630"/>
    </source>
</evidence>
<dbReference type="Proteomes" id="UP000242133">
    <property type="component" value="Unassembled WGS sequence"/>
</dbReference>
<feature type="site" description="Involved in heme-bound ligand stabilization and O-O bond activation" evidence="17">
    <location>
        <position position="29"/>
    </location>
</feature>
<dbReference type="InterPro" id="IPR012292">
    <property type="entry name" value="Globin/Proto"/>
</dbReference>
<dbReference type="Gene3D" id="3.40.50.80">
    <property type="entry name" value="Nucleotide-binding domain of ferredoxin-NADP reductase (FNR) module"/>
    <property type="match status" value="1"/>
</dbReference>
<evidence type="ECO:0000259" key="19">
    <source>
        <dbReference type="PROSITE" id="PS51384"/>
    </source>
</evidence>
<accession>A0A2P8F561</accession>
<feature type="binding site" description="proximal binding residue" evidence="17">
    <location>
        <position position="85"/>
    </location>
    <ligand>
        <name>heme b</name>
        <dbReference type="ChEBI" id="CHEBI:60344"/>
    </ligand>
    <ligandPart>
        <name>Fe</name>
        <dbReference type="ChEBI" id="CHEBI:18248"/>
    </ligandPart>
</feature>
<dbReference type="NCBIfam" id="NF009805">
    <property type="entry name" value="PRK13289.1"/>
    <property type="match status" value="1"/>
</dbReference>
<evidence type="ECO:0000313" key="21">
    <source>
        <dbReference type="Proteomes" id="UP000242133"/>
    </source>
</evidence>
<dbReference type="PRINTS" id="PR00410">
    <property type="entry name" value="PHEHYDRXLASE"/>
</dbReference>
<dbReference type="PROSITE" id="PS01033">
    <property type="entry name" value="GLOBIN"/>
    <property type="match status" value="1"/>
</dbReference>
<evidence type="ECO:0000256" key="6">
    <source>
        <dbReference type="ARBA" id="ARBA00022621"/>
    </source>
</evidence>
<evidence type="ECO:0000256" key="3">
    <source>
        <dbReference type="ARBA" id="ARBA00022448"/>
    </source>
</evidence>
<dbReference type="PROSITE" id="PS51384">
    <property type="entry name" value="FAD_FR"/>
    <property type="match status" value="1"/>
</dbReference>
<evidence type="ECO:0000256" key="16">
    <source>
        <dbReference type="ARBA" id="ARBA00049433"/>
    </source>
</evidence>